<dbReference type="eggNOG" id="KOG2386">
    <property type="taxonomic scope" value="Eukaryota"/>
</dbReference>
<evidence type="ECO:0000256" key="17">
    <source>
        <dbReference type="PIRSR" id="PIRSR036959-1"/>
    </source>
</evidence>
<evidence type="ECO:0000256" key="16">
    <source>
        <dbReference type="PIRNR" id="PIRNR036959"/>
    </source>
</evidence>
<dbReference type="InterPro" id="IPR051029">
    <property type="entry name" value="mRNA_Capping_Enz/RNA_Phosphat"/>
</dbReference>
<evidence type="ECO:0000256" key="3">
    <source>
        <dbReference type="ARBA" id="ARBA00012475"/>
    </source>
</evidence>
<feature type="domain" description="mRNA capping enzyme C-terminal" evidence="19">
    <location>
        <begin position="242"/>
        <end position="358"/>
    </location>
</feature>
<evidence type="ECO:0000256" key="2">
    <source>
        <dbReference type="ARBA" id="ARBA00010237"/>
    </source>
</evidence>
<sequence length="388" mass="44363">MAQAKLIDISAPGEKLSDEDARPLREEVARLLGRSQKGFPGAQPVSFSRKHIGELMKQDYYVCEKSDGQRYLLYCTADPSTGSEAHFLIDRRNDYWYIPNLHFPLKDDPSFASFHTNTLIDGELVLDNLPTGLRATYLVFDCLTLDRKPLISRTLDKRLAYFKDGVFAPYEELLRRFPEEKPHMPFEVQLKDMQFPYGLEMMFRAVLPGLPHGNDGLIFTCRGAAYQYGTDPGILKWKPENENSVDFMMRLDFAIVKDEGGGGSWTDYDALPVVNLFVWTGDRGEKWYGTLHLEESEWEDLKARGEPLHERVVECSMDESGRWRFMRFRDDKDKANHSSTVESVIESIRDRVTEAELIAAAGGIKGEWKRRQGLRDEEARRGMGGKGA</sequence>
<evidence type="ECO:0000256" key="5">
    <source>
        <dbReference type="ARBA" id="ARBA00022664"/>
    </source>
</evidence>
<comment type="catalytic activity">
    <reaction evidence="14">
        <text>a 5'-end diphospho-ribonucleoside in mRNA + GTP + H(+) = a 5'-end (5'-triphosphoguanosine)-ribonucleoside in mRNA + diphosphate</text>
        <dbReference type="Rhea" id="RHEA:67012"/>
        <dbReference type="Rhea" id="RHEA-COMP:17165"/>
        <dbReference type="Rhea" id="RHEA-COMP:17166"/>
        <dbReference type="ChEBI" id="CHEBI:15378"/>
        <dbReference type="ChEBI" id="CHEBI:33019"/>
        <dbReference type="ChEBI" id="CHEBI:37565"/>
        <dbReference type="ChEBI" id="CHEBI:167616"/>
        <dbReference type="ChEBI" id="CHEBI:167617"/>
        <dbReference type="EC" id="2.7.7.50"/>
    </reaction>
    <physiologicalReaction direction="left-to-right" evidence="14">
        <dbReference type="Rhea" id="RHEA:67013"/>
    </physiologicalReaction>
</comment>
<dbReference type="GO" id="GO:0031533">
    <property type="term" value="C:mRNA capping enzyme complex"/>
    <property type="evidence" value="ECO:0007669"/>
    <property type="project" value="InterPro"/>
</dbReference>
<protein>
    <recommendedName>
        <fullName evidence="4 16">mRNA-capping enzyme subunit alpha</fullName>
        <ecNumber evidence="3 16">2.7.7.50</ecNumber>
    </recommendedName>
    <alternativeName>
        <fullName evidence="12 16">GTP--RNA guanylyltransferase</fullName>
    </alternativeName>
    <alternativeName>
        <fullName evidence="13 16">mRNA guanylyltransferase</fullName>
    </alternativeName>
</protein>
<proteinExistence type="inferred from homology"/>
<comment type="subcellular location">
    <subcellularLocation>
        <location evidence="1 16">Nucleus</location>
    </subcellularLocation>
</comment>
<dbReference type="InterPro" id="IPR013846">
    <property type="entry name" value="mRNA_cap_enzyme_C"/>
</dbReference>
<dbReference type="InterPro" id="IPR001339">
    <property type="entry name" value="mRNA_cap_enzyme_adenylation"/>
</dbReference>
<reference evidence="20" key="1">
    <citation type="submission" date="2016-03" db="EMBL/GenBank/DDBJ databases">
        <title>Updated assembly of Pseudogymnoascus destructans, the fungus causing white-nose syndrome of bats.</title>
        <authorList>
            <person name="Palmer J.M."/>
            <person name="Drees K.P."/>
            <person name="Foster J.T."/>
            <person name="Lindner D.L."/>
        </authorList>
    </citation>
    <scope>NUCLEOTIDE SEQUENCE [LARGE SCALE GENOMIC DNA]</scope>
    <source>
        <strain evidence="20">20631-21</strain>
    </source>
</reference>
<keyword evidence="6 16" id="KW-0808">Transferase</keyword>
<dbReference type="GO" id="GO:0006370">
    <property type="term" value="P:7-methylguanosine mRNA capping"/>
    <property type="evidence" value="ECO:0007669"/>
    <property type="project" value="UniProtKB-KW"/>
</dbReference>
<evidence type="ECO:0000259" key="19">
    <source>
        <dbReference type="Pfam" id="PF03919"/>
    </source>
</evidence>
<evidence type="ECO:0000256" key="12">
    <source>
        <dbReference type="ARBA" id="ARBA00029909"/>
    </source>
</evidence>
<dbReference type="FunFam" id="3.30.470.30:FF:000011">
    <property type="entry name" value="mRNA-capping enzyme subunit alpha"/>
    <property type="match status" value="1"/>
</dbReference>
<dbReference type="GeneID" id="36289004"/>
<dbReference type="GO" id="GO:0005525">
    <property type="term" value="F:GTP binding"/>
    <property type="evidence" value="ECO:0007669"/>
    <property type="project" value="UniProtKB-KW"/>
</dbReference>
<evidence type="ECO:0000256" key="1">
    <source>
        <dbReference type="ARBA" id="ARBA00004123"/>
    </source>
</evidence>
<dbReference type="Gene3D" id="2.40.50.140">
    <property type="entry name" value="Nucleic acid-binding proteins"/>
    <property type="match status" value="1"/>
</dbReference>
<dbReference type="VEuPathDB" id="FungiDB:GMDG_02305"/>
<dbReference type="GO" id="GO:0004484">
    <property type="term" value="F:mRNA guanylyltransferase activity"/>
    <property type="evidence" value="ECO:0007669"/>
    <property type="project" value="UniProtKB-EC"/>
</dbReference>
<comment type="subunit">
    <text evidence="15">Heterodimer. The mRNA-capping enzyme is composed of two separate chains alpha and beta, respectively a mRNA guanylyltransferase and an mRNA 5'-triphosphate monophosphatase.</text>
</comment>
<dbReference type="SUPFAM" id="SSF50249">
    <property type="entry name" value="Nucleic acid-binding proteins"/>
    <property type="match status" value="1"/>
</dbReference>
<gene>
    <name evidence="20" type="primary">CEG1</name>
    <name evidence="20" type="ORF">VC83_05942</name>
</gene>
<dbReference type="SUPFAM" id="SSF56091">
    <property type="entry name" value="DNA ligase/mRNA capping enzyme, catalytic domain"/>
    <property type="match status" value="1"/>
</dbReference>
<dbReference type="AlphaFoldDB" id="A0A177A7C0"/>
<keyword evidence="11 16" id="KW-0539">Nucleus</keyword>
<keyword evidence="10 16" id="KW-0342">GTP-binding</keyword>
<evidence type="ECO:0000256" key="9">
    <source>
        <dbReference type="ARBA" id="ARBA00023042"/>
    </source>
</evidence>
<comment type="function">
    <text evidence="16">Second step of mRNA capping. Transfer of the GMP moiety of GTP to the 5'-end of RNA via an enzyme-GMP covalent reaction intermediate.</text>
</comment>
<keyword evidence="8 16" id="KW-0547">Nucleotide-binding</keyword>
<evidence type="ECO:0000256" key="11">
    <source>
        <dbReference type="ARBA" id="ARBA00023242"/>
    </source>
</evidence>
<evidence type="ECO:0000256" key="15">
    <source>
        <dbReference type="ARBA" id="ARBA00047082"/>
    </source>
</evidence>
<dbReference type="Gene3D" id="3.30.470.30">
    <property type="entry name" value="DNA ligase/mRNA capping enzyme"/>
    <property type="match status" value="1"/>
</dbReference>
<evidence type="ECO:0000256" key="7">
    <source>
        <dbReference type="ARBA" id="ARBA00022695"/>
    </source>
</evidence>
<evidence type="ECO:0000256" key="10">
    <source>
        <dbReference type="ARBA" id="ARBA00023134"/>
    </source>
</evidence>
<evidence type="ECO:0000259" key="18">
    <source>
        <dbReference type="Pfam" id="PF01331"/>
    </source>
</evidence>
<keyword evidence="7 16" id="KW-0548">Nucleotidyltransferase</keyword>
<dbReference type="EMBL" id="KV441401">
    <property type="protein sequence ID" value="OAF57033.1"/>
    <property type="molecule type" value="Genomic_DNA"/>
</dbReference>
<evidence type="ECO:0000256" key="6">
    <source>
        <dbReference type="ARBA" id="ARBA00022679"/>
    </source>
</evidence>
<feature type="domain" description="mRNA capping enzyme adenylation" evidence="18">
    <location>
        <begin position="43"/>
        <end position="238"/>
    </location>
</feature>
<comment type="similarity">
    <text evidence="2 16">Belongs to the eukaryotic GTase family.</text>
</comment>
<dbReference type="EC" id="2.7.7.50" evidence="3 16"/>
<dbReference type="PIRSF" id="PIRSF036959">
    <property type="entry name" value="mRNA_cap_alpha"/>
    <property type="match status" value="1"/>
</dbReference>
<evidence type="ECO:0000256" key="14">
    <source>
        <dbReference type="ARBA" id="ARBA00044624"/>
    </source>
</evidence>
<dbReference type="PANTHER" id="PTHR10367">
    <property type="entry name" value="MRNA-CAPPING ENZYME"/>
    <property type="match status" value="1"/>
</dbReference>
<dbReference type="Pfam" id="PF03919">
    <property type="entry name" value="mRNA_cap_C"/>
    <property type="match status" value="1"/>
</dbReference>
<dbReference type="Proteomes" id="UP000077154">
    <property type="component" value="Unassembled WGS sequence"/>
</dbReference>
<organism evidence="20">
    <name type="scientific">Pseudogymnoascus destructans</name>
    <dbReference type="NCBI Taxonomy" id="655981"/>
    <lineage>
        <taxon>Eukaryota</taxon>
        <taxon>Fungi</taxon>
        <taxon>Dikarya</taxon>
        <taxon>Ascomycota</taxon>
        <taxon>Pezizomycotina</taxon>
        <taxon>Leotiomycetes</taxon>
        <taxon>Thelebolales</taxon>
        <taxon>Thelebolaceae</taxon>
        <taxon>Pseudogymnoascus</taxon>
    </lineage>
</organism>
<evidence type="ECO:0000256" key="13">
    <source>
        <dbReference type="ARBA" id="ARBA00030702"/>
    </source>
</evidence>
<dbReference type="Pfam" id="PF01331">
    <property type="entry name" value="mRNA_cap_enzyme"/>
    <property type="match status" value="1"/>
</dbReference>
<dbReference type="RefSeq" id="XP_024322324.1">
    <property type="nucleotide sequence ID" value="XM_024469549.1"/>
</dbReference>
<keyword evidence="5 16" id="KW-0507">mRNA processing</keyword>
<feature type="active site" description="N6-GMP-lysine intermediate" evidence="17">
    <location>
        <position position="65"/>
    </location>
</feature>
<keyword evidence="9 16" id="KW-0506">mRNA capping</keyword>
<dbReference type="CDD" id="cd07895">
    <property type="entry name" value="Adenylation_mRNA_capping"/>
    <property type="match status" value="1"/>
</dbReference>
<name>A0A177A7C0_9PEZI</name>
<dbReference type="InterPro" id="IPR012340">
    <property type="entry name" value="NA-bd_OB-fold"/>
</dbReference>
<accession>A0A177A7C0</accession>
<evidence type="ECO:0000256" key="8">
    <source>
        <dbReference type="ARBA" id="ARBA00022741"/>
    </source>
</evidence>
<dbReference type="GO" id="GO:0005524">
    <property type="term" value="F:ATP binding"/>
    <property type="evidence" value="ECO:0007669"/>
    <property type="project" value="InterPro"/>
</dbReference>
<dbReference type="InterPro" id="IPR017075">
    <property type="entry name" value="mRNA_cap_enzyme_alpha"/>
</dbReference>
<dbReference type="PANTHER" id="PTHR10367:SF17">
    <property type="entry name" value="MRNA-CAPPING ENZYME"/>
    <property type="match status" value="1"/>
</dbReference>
<evidence type="ECO:0000256" key="4">
    <source>
        <dbReference type="ARBA" id="ARBA00019171"/>
    </source>
</evidence>
<evidence type="ECO:0000313" key="20">
    <source>
        <dbReference type="EMBL" id="OAF57033.1"/>
    </source>
</evidence>
<dbReference type="OrthoDB" id="200924at2759"/>